<dbReference type="CDD" id="cd02440">
    <property type="entry name" value="AdoMet_MTases"/>
    <property type="match status" value="1"/>
</dbReference>
<organism evidence="3 4">
    <name type="scientific">Treponema porcinum</name>
    <dbReference type="NCBI Taxonomy" id="261392"/>
    <lineage>
        <taxon>Bacteria</taxon>
        <taxon>Pseudomonadati</taxon>
        <taxon>Spirochaetota</taxon>
        <taxon>Spirochaetia</taxon>
        <taxon>Spirochaetales</taxon>
        <taxon>Treponemataceae</taxon>
        <taxon>Treponema</taxon>
    </lineage>
</organism>
<dbReference type="InterPro" id="IPR041698">
    <property type="entry name" value="Methyltransf_25"/>
</dbReference>
<keyword evidence="4" id="KW-1185">Reference proteome</keyword>
<dbReference type="GeneID" id="78316413"/>
<evidence type="ECO:0000313" key="4">
    <source>
        <dbReference type="Proteomes" id="UP000190423"/>
    </source>
</evidence>
<feature type="domain" description="Methyltransferase" evidence="2">
    <location>
        <begin position="50"/>
        <end position="145"/>
    </location>
</feature>
<dbReference type="AlphaFoldDB" id="A0A1T4KC56"/>
<dbReference type="Gene3D" id="2.20.25.110">
    <property type="entry name" value="S-adenosyl-L-methionine-dependent methyltransferases"/>
    <property type="match status" value="1"/>
</dbReference>
<protein>
    <submittedName>
        <fullName evidence="3">Ubiquinone/menaquinone biosynthesis C-methylase UbiE</fullName>
    </submittedName>
</protein>
<dbReference type="RefSeq" id="WP_078933027.1">
    <property type="nucleotide sequence ID" value="NZ_FUWG01000007.1"/>
</dbReference>
<dbReference type="OrthoDB" id="9811589at2"/>
<sequence>MKKTEKQWFENEEFWMRFAPVMFDGSRWAEAPVVAEHIVKIARLEKGNTVLDAGCGPGRITISLAALGMDVTGVDIIQSELNAAQESADDEGLHITLVKKDLRYFKPQHRFDCAVNLFTSFGYCSTIKEDFSILKNIARAVKKGGTFILETTCRETAILYFTEGEDFERNGLNVKTHFYVEGAWEGLCSNWTVTDEKGNSYTHEFVQRLYSATELRTMMLKAGFKTVEICGDFDGAPYNQHARTAVLVARK</sequence>
<dbReference type="SUPFAM" id="SSF53335">
    <property type="entry name" value="S-adenosyl-L-methionine-dependent methyltransferases"/>
    <property type="match status" value="1"/>
</dbReference>
<keyword evidence="3" id="KW-0830">Ubiquinone</keyword>
<keyword evidence="1" id="KW-0808">Transferase</keyword>
<name>A0A1T4KC56_TREPO</name>
<dbReference type="Proteomes" id="UP000190423">
    <property type="component" value="Unassembled WGS sequence"/>
</dbReference>
<dbReference type="InterPro" id="IPR029063">
    <property type="entry name" value="SAM-dependent_MTases_sf"/>
</dbReference>
<dbReference type="Pfam" id="PF13649">
    <property type="entry name" value="Methyltransf_25"/>
    <property type="match status" value="1"/>
</dbReference>
<evidence type="ECO:0000259" key="2">
    <source>
        <dbReference type="Pfam" id="PF13649"/>
    </source>
</evidence>
<dbReference type="GO" id="GO:0008168">
    <property type="term" value="F:methyltransferase activity"/>
    <property type="evidence" value="ECO:0007669"/>
    <property type="project" value="UniProtKB-KW"/>
</dbReference>
<reference evidence="3 4" key="1">
    <citation type="submission" date="2017-02" db="EMBL/GenBank/DDBJ databases">
        <authorList>
            <person name="Peterson S.W."/>
        </authorList>
    </citation>
    <scope>NUCLEOTIDE SEQUENCE [LARGE SCALE GENOMIC DNA]</scope>
    <source>
        <strain evidence="3 4">ATCC BAA-908</strain>
    </source>
</reference>
<proteinExistence type="predicted"/>
<keyword evidence="3" id="KW-0489">Methyltransferase</keyword>
<dbReference type="Gene3D" id="3.40.50.150">
    <property type="entry name" value="Vaccinia Virus protein VP39"/>
    <property type="match status" value="1"/>
</dbReference>
<dbReference type="GO" id="GO:0032259">
    <property type="term" value="P:methylation"/>
    <property type="evidence" value="ECO:0007669"/>
    <property type="project" value="UniProtKB-KW"/>
</dbReference>
<gene>
    <name evidence="3" type="ORF">SAMN02745149_01115</name>
</gene>
<dbReference type="PANTHER" id="PTHR43861">
    <property type="entry name" value="TRANS-ACONITATE 2-METHYLTRANSFERASE-RELATED"/>
    <property type="match status" value="1"/>
</dbReference>
<evidence type="ECO:0000256" key="1">
    <source>
        <dbReference type="ARBA" id="ARBA00022679"/>
    </source>
</evidence>
<dbReference type="STRING" id="261392.SAMN02745149_01115"/>
<evidence type="ECO:0000313" key="3">
    <source>
        <dbReference type="EMBL" id="SJZ39991.1"/>
    </source>
</evidence>
<dbReference type="EMBL" id="FUWG01000007">
    <property type="protein sequence ID" value="SJZ39991.1"/>
    <property type="molecule type" value="Genomic_DNA"/>
</dbReference>
<accession>A0A1T4KC56</accession>